<dbReference type="InterPro" id="IPR001080">
    <property type="entry name" value="3Fe4S_ferredoxin"/>
</dbReference>
<keyword evidence="3" id="KW-0004">4Fe-4S</keyword>
<protein>
    <submittedName>
        <fullName evidence="9">Ferredoxin-2</fullName>
    </submittedName>
</protein>
<accession>A0A485LZ03</accession>
<dbReference type="PROSITE" id="PS00198">
    <property type="entry name" value="4FE4S_FER_1"/>
    <property type="match status" value="1"/>
</dbReference>
<dbReference type="Pfam" id="PF13370">
    <property type="entry name" value="Fer4_13"/>
    <property type="match status" value="1"/>
</dbReference>
<dbReference type="PANTHER" id="PTHR39163:SF1">
    <property type="entry name" value="FERREDOXIN"/>
    <property type="match status" value="1"/>
</dbReference>
<proteinExistence type="predicted"/>
<dbReference type="PROSITE" id="PS51379">
    <property type="entry name" value="4FE4S_FER_2"/>
    <property type="match status" value="1"/>
</dbReference>
<dbReference type="PRINTS" id="PR00352">
    <property type="entry name" value="3FE4SFRDOXIN"/>
</dbReference>
<keyword evidence="2" id="KW-0813">Transport</keyword>
<dbReference type="PANTHER" id="PTHR39163">
    <property type="entry name" value="FERREDOXIN"/>
    <property type="match status" value="1"/>
</dbReference>
<keyword evidence="7" id="KW-0411">Iron-sulfur</keyword>
<comment type="cofactor">
    <cofactor evidence="1">
        <name>[4Fe-4S] cluster</name>
        <dbReference type="ChEBI" id="CHEBI:49883"/>
    </cofactor>
</comment>
<keyword evidence="4" id="KW-0479">Metal-binding</keyword>
<evidence type="ECO:0000256" key="7">
    <source>
        <dbReference type="ARBA" id="ARBA00023014"/>
    </source>
</evidence>
<name>A0A485LZ03_9ZZZZ</name>
<dbReference type="InterPro" id="IPR017900">
    <property type="entry name" value="4Fe4S_Fe_S_CS"/>
</dbReference>
<dbReference type="EMBL" id="CAADRM010000092">
    <property type="protein sequence ID" value="VFU14471.1"/>
    <property type="molecule type" value="Genomic_DNA"/>
</dbReference>
<dbReference type="GO" id="GO:0009055">
    <property type="term" value="F:electron transfer activity"/>
    <property type="evidence" value="ECO:0007669"/>
    <property type="project" value="InterPro"/>
</dbReference>
<evidence type="ECO:0000313" key="9">
    <source>
        <dbReference type="EMBL" id="VFU14471.1"/>
    </source>
</evidence>
<sequence>MARIVYIIEQDCQGCGLCEDICPEVFRLDEESEVARVIEPKGGPEDLIQEAIESCPAECICWEEE</sequence>
<dbReference type="SUPFAM" id="SSF54862">
    <property type="entry name" value="4Fe-4S ferredoxins"/>
    <property type="match status" value="1"/>
</dbReference>
<evidence type="ECO:0000259" key="8">
    <source>
        <dbReference type="PROSITE" id="PS51379"/>
    </source>
</evidence>
<keyword evidence="6" id="KW-0408">Iron</keyword>
<evidence type="ECO:0000256" key="2">
    <source>
        <dbReference type="ARBA" id="ARBA00022448"/>
    </source>
</evidence>
<reference evidence="9" key="1">
    <citation type="submission" date="2019-03" db="EMBL/GenBank/DDBJ databases">
        <authorList>
            <person name="Hao L."/>
        </authorList>
    </citation>
    <scope>NUCLEOTIDE SEQUENCE</scope>
</reference>
<evidence type="ECO:0000256" key="5">
    <source>
        <dbReference type="ARBA" id="ARBA00022982"/>
    </source>
</evidence>
<gene>
    <name evidence="9" type="ORF">SCFA_30014</name>
</gene>
<organism evidence="9">
    <name type="scientific">anaerobic digester metagenome</name>
    <dbReference type="NCBI Taxonomy" id="1263854"/>
    <lineage>
        <taxon>unclassified sequences</taxon>
        <taxon>metagenomes</taxon>
        <taxon>ecological metagenomes</taxon>
    </lineage>
</organism>
<dbReference type="InterPro" id="IPR017896">
    <property type="entry name" value="4Fe4S_Fe-S-bd"/>
</dbReference>
<feature type="domain" description="4Fe-4S ferredoxin-type" evidence="8">
    <location>
        <begin position="3"/>
        <end position="31"/>
    </location>
</feature>
<evidence type="ECO:0000256" key="3">
    <source>
        <dbReference type="ARBA" id="ARBA00022485"/>
    </source>
</evidence>
<keyword evidence="5" id="KW-0249">Electron transport</keyword>
<dbReference type="InterPro" id="IPR052395">
    <property type="entry name" value="ET_Ferredoxin"/>
</dbReference>
<dbReference type="AlphaFoldDB" id="A0A485LZ03"/>
<dbReference type="GO" id="GO:0051539">
    <property type="term" value="F:4 iron, 4 sulfur cluster binding"/>
    <property type="evidence" value="ECO:0007669"/>
    <property type="project" value="UniProtKB-KW"/>
</dbReference>
<evidence type="ECO:0000256" key="1">
    <source>
        <dbReference type="ARBA" id="ARBA00001966"/>
    </source>
</evidence>
<evidence type="ECO:0000256" key="6">
    <source>
        <dbReference type="ARBA" id="ARBA00023004"/>
    </source>
</evidence>
<dbReference type="GO" id="GO:0005506">
    <property type="term" value="F:iron ion binding"/>
    <property type="evidence" value="ECO:0007669"/>
    <property type="project" value="InterPro"/>
</dbReference>
<evidence type="ECO:0000256" key="4">
    <source>
        <dbReference type="ARBA" id="ARBA00022723"/>
    </source>
</evidence>
<dbReference type="Gene3D" id="3.30.70.20">
    <property type="match status" value="1"/>
</dbReference>